<proteinExistence type="predicted"/>
<dbReference type="AlphaFoldDB" id="A0AAE0BBI2"/>
<sequence>MAVRELALGGKELEFEAAGDSERLSKIVVVVKNKFGSAGLDLASFDFDDPTKGVIPKVNELLYDTLAHVVKNDSAAEHFLLSTDSVSDRDGRRALLDLIKGCVPPGVCQTLQEEHSQLRYLAQAAVMVRYPMPNDLRPVPLSVLTNLITHIYVSWEQQQAELGGAVGPKVSGAAYSSMDSKIVERGASPTPPVGFDRHVMKALPLCHRCGREGVGKEYHGCVEGMPLRREGGGGRHCGLLLTARVLPKRMHSLARCRIFQVAAGDGAEAFAAAVAEYGAPAVLTGDASDGIDVSAYGFSVPGPSCVLAELEGITSQWCYGERHAAAGGAAHAVGGASIGGAPAGAVACITVPTEEFPGGVELVPLRHAVPTVAAGPPISVVTCSFEPAEASFLEAENHSEHLSIDEFLAGSADEEFPPKIYEESCVGAPACASAVLGSALAAGAQGSSGGGMAAEASVYGGVATTGEP</sequence>
<dbReference type="EMBL" id="LGRX02035848">
    <property type="protein sequence ID" value="KAK3232935.1"/>
    <property type="molecule type" value="Genomic_DNA"/>
</dbReference>
<evidence type="ECO:0000313" key="1">
    <source>
        <dbReference type="EMBL" id="KAK3232935.1"/>
    </source>
</evidence>
<evidence type="ECO:0000313" key="2">
    <source>
        <dbReference type="Proteomes" id="UP001190700"/>
    </source>
</evidence>
<accession>A0AAE0BBI2</accession>
<name>A0AAE0BBI2_9CHLO</name>
<keyword evidence="2" id="KW-1185">Reference proteome</keyword>
<organism evidence="1 2">
    <name type="scientific">Cymbomonas tetramitiformis</name>
    <dbReference type="NCBI Taxonomy" id="36881"/>
    <lineage>
        <taxon>Eukaryota</taxon>
        <taxon>Viridiplantae</taxon>
        <taxon>Chlorophyta</taxon>
        <taxon>Pyramimonadophyceae</taxon>
        <taxon>Pyramimonadales</taxon>
        <taxon>Pyramimonadaceae</taxon>
        <taxon>Cymbomonas</taxon>
    </lineage>
</organism>
<dbReference type="Proteomes" id="UP001190700">
    <property type="component" value="Unassembled WGS sequence"/>
</dbReference>
<reference evidence="1 2" key="1">
    <citation type="journal article" date="2015" name="Genome Biol. Evol.">
        <title>Comparative Genomics of a Bacterivorous Green Alga Reveals Evolutionary Causalities and Consequences of Phago-Mixotrophic Mode of Nutrition.</title>
        <authorList>
            <person name="Burns J.A."/>
            <person name="Paasch A."/>
            <person name="Narechania A."/>
            <person name="Kim E."/>
        </authorList>
    </citation>
    <scope>NUCLEOTIDE SEQUENCE [LARGE SCALE GENOMIC DNA]</scope>
    <source>
        <strain evidence="1 2">PLY_AMNH</strain>
    </source>
</reference>
<gene>
    <name evidence="1" type="ORF">CYMTET_56739</name>
</gene>
<protein>
    <submittedName>
        <fullName evidence="1">Uncharacterized protein</fullName>
    </submittedName>
</protein>
<comment type="caution">
    <text evidence="1">The sequence shown here is derived from an EMBL/GenBank/DDBJ whole genome shotgun (WGS) entry which is preliminary data.</text>
</comment>